<evidence type="ECO:0000256" key="1">
    <source>
        <dbReference type="SAM" id="MobiDB-lite"/>
    </source>
</evidence>
<feature type="non-terminal residue" evidence="2">
    <location>
        <position position="1"/>
    </location>
</feature>
<accession>A0A813DF67</accession>
<dbReference type="EMBL" id="CAJNNV010002610">
    <property type="protein sequence ID" value="CAE8587469.1"/>
    <property type="molecule type" value="Genomic_DNA"/>
</dbReference>
<feature type="region of interest" description="Disordered" evidence="1">
    <location>
        <begin position="57"/>
        <end position="115"/>
    </location>
</feature>
<sequence length="130" mass="13681">DADAERATKRLRTGPSLPNPFQGAVGADIKEDDGAQDGKAEALVAGEAMASLLGEYSDDEDAESDKAVQAAESDESSVEEPEPVSAALPEPEAWPADAADSDEDSDFLPAPEADPLWAKRQEILRKLMAA</sequence>
<evidence type="ECO:0000313" key="2">
    <source>
        <dbReference type="EMBL" id="CAE8587469.1"/>
    </source>
</evidence>
<reference evidence="2" key="1">
    <citation type="submission" date="2021-02" db="EMBL/GenBank/DDBJ databases">
        <authorList>
            <person name="Dougan E. K."/>
            <person name="Rhodes N."/>
            <person name="Thang M."/>
            <person name="Chan C."/>
        </authorList>
    </citation>
    <scope>NUCLEOTIDE SEQUENCE</scope>
</reference>
<dbReference type="Proteomes" id="UP000654075">
    <property type="component" value="Unassembled WGS sequence"/>
</dbReference>
<protein>
    <submittedName>
        <fullName evidence="2">Uncharacterized protein</fullName>
    </submittedName>
</protein>
<keyword evidence="3" id="KW-1185">Reference proteome</keyword>
<feature type="region of interest" description="Disordered" evidence="1">
    <location>
        <begin position="1"/>
        <end position="38"/>
    </location>
</feature>
<feature type="compositionally biased region" description="Acidic residues" evidence="1">
    <location>
        <begin position="72"/>
        <end position="82"/>
    </location>
</feature>
<comment type="caution">
    <text evidence="2">The sequence shown here is derived from an EMBL/GenBank/DDBJ whole genome shotgun (WGS) entry which is preliminary data.</text>
</comment>
<dbReference type="AlphaFoldDB" id="A0A813DF67"/>
<gene>
    <name evidence="2" type="ORF">PGLA1383_LOCUS6306</name>
</gene>
<feature type="compositionally biased region" description="Low complexity" evidence="1">
    <location>
        <begin position="83"/>
        <end position="98"/>
    </location>
</feature>
<feature type="compositionally biased region" description="Basic and acidic residues" evidence="1">
    <location>
        <begin position="28"/>
        <end position="38"/>
    </location>
</feature>
<name>A0A813DF67_POLGL</name>
<proteinExistence type="predicted"/>
<organism evidence="2 3">
    <name type="scientific">Polarella glacialis</name>
    <name type="common">Dinoflagellate</name>
    <dbReference type="NCBI Taxonomy" id="89957"/>
    <lineage>
        <taxon>Eukaryota</taxon>
        <taxon>Sar</taxon>
        <taxon>Alveolata</taxon>
        <taxon>Dinophyceae</taxon>
        <taxon>Suessiales</taxon>
        <taxon>Suessiaceae</taxon>
        <taxon>Polarella</taxon>
    </lineage>
</organism>
<evidence type="ECO:0000313" key="3">
    <source>
        <dbReference type="Proteomes" id="UP000654075"/>
    </source>
</evidence>